<name>A0A9N7TXN1_PLEPL</name>
<protein>
    <submittedName>
        <fullName evidence="1">Uncharacterized protein</fullName>
    </submittedName>
</protein>
<reference evidence="1" key="1">
    <citation type="submission" date="2020-03" db="EMBL/GenBank/DDBJ databases">
        <authorList>
            <person name="Weist P."/>
        </authorList>
    </citation>
    <scope>NUCLEOTIDE SEQUENCE</scope>
</reference>
<keyword evidence="2" id="KW-1185">Reference proteome</keyword>
<dbReference type="InterPro" id="IPR028001">
    <property type="entry name" value="SAXO5"/>
</dbReference>
<proteinExistence type="predicted"/>
<accession>A0A9N7TXN1</accession>
<dbReference type="AlphaFoldDB" id="A0A9N7TXN1"/>
<organism evidence="1 2">
    <name type="scientific">Pleuronectes platessa</name>
    <name type="common">European plaice</name>
    <dbReference type="NCBI Taxonomy" id="8262"/>
    <lineage>
        <taxon>Eukaryota</taxon>
        <taxon>Metazoa</taxon>
        <taxon>Chordata</taxon>
        <taxon>Craniata</taxon>
        <taxon>Vertebrata</taxon>
        <taxon>Euteleostomi</taxon>
        <taxon>Actinopterygii</taxon>
        <taxon>Neopterygii</taxon>
        <taxon>Teleostei</taxon>
        <taxon>Neoteleostei</taxon>
        <taxon>Acanthomorphata</taxon>
        <taxon>Carangaria</taxon>
        <taxon>Pleuronectiformes</taxon>
        <taxon>Pleuronectoidei</taxon>
        <taxon>Pleuronectidae</taxon>
        <taxon>Pleuronectes</taxon>
    </lineage>
</organism>
<evidence type="ECO:0000313" key="1">
    <source>
        <dbReference type="EMBL" id="CAB1420341.1"/>
    </source>
</evidence>
<sequence length="223" mass="24966">MKGDECHRSFVSHYNDTFQGAWSRAAQPVDQHSSSVIIGDPVKTVERETTHSASFSRPTACRPRVVKERLKINLGNFSKNPLVLYFQRNPTPPQPPVYVHGSDLMTKSNVEFSPAPTSGLYYTTTAKHHFGRKEVEPARPAIQFRSNILTGPEPVPNLSTTQADSLPLRACKQTPCLLLQQSHIRFPLAEPHFSTTHGEDYTIKPLIVQQPGCSHFLSHIVMK</sequence>
<comment type="caution">
    <text evidence="1">The sequence shown here is derived from an EMBL/GenBank/DDBJ whole genome shotgun (WGS) entry which is preliminary data.</text>
</comment>
<evidence type="ECO:0000313" key="2">
    <source>
        <dbReference type="Proteomes" id="UP001153269"/>
    </source>
</evidence>
<dbReference type="Proteomes" id="UP001153269">
    <property type="component" value="Unassembled WGS sequence"/>
</dbReference>
<dbReference type="PANTHER" id="PTHR34828">
    <property type="entry name" value="TESTIS-EXPRESSED PROTEIN 45"/>
    <property type="match status" value="1"/>
</dbReference>
<dbReference type="PANTHER" id="PTHR34828:SF1">
    <property type="entry name" value="TESTIS-EXPRESSED PROTEIN 45"/>
    <property type="match status" value="1"/>
</dbReference>
<gene>
    <name evidence="1" type="ORF">PLEPLA_LOCUS8216</name>
</gene>
<dbReference type="EMBL" id="CADEAL010000447">
    <property type="protein sequence ID" value="CAB1420341.1"/>
    <property type="molecule type" value="Genomic_DNA"/>
</dbReference>